<dbReference type="Proteomes" id="UP000321058">
    <property type="component" value="Unassembled WGS sequence"/>
</dbReference>
<accession>A0A512N2S5</accession>
<evidence type="ECO:0000256" key="1">
    <source>
        <dbReference type="SAM" id="SignalP"/>
    </source>
</evidence>
<reference evidence="2 3" key="1">
    <citation type="submission" date="2019-07" db="EMBL/GenBank/DDBJ databases">
        <title>Whole genome shotgun sequence of Reyranella soli NBRC 108950.</title>
        <authorList>
            <person name="Hosoyama A."/>
            <person name="Uohara A."/>
            <person name="Ohji S."/>
            <person name="Ichikawa N."/>
        </authorList>
    </citation>
    <scope>NUCLEOTIDE SEQUENCE [LARGE SCALE GENOMIC DNA]</scope>
    <source>
        <strain evidence="2 3">NBRC 108950</strain>
    </source>
</reference>
<keyword evidence="1" id="KW-0732">Signal</keyword>
<feature type="signal peptide" evidence="1">
    <location>
        <begin position="1"/>
        <end position="19"/>
    </location>
</feature>
<comment type="caution">
    <text evidence="2">The sequence shown here is derived from an EMBL/GenBank/DDBJ whole genome shotgun (WGS) entry which is preliminary data.</text>
</comment>
<evidence type="ECO:0000313" key="3">
    <source>
        <dbReference type="Proteomes" id="UP000321058"/>
    </source>
</evidence>
<dbReference type="RefSeq" id="WP_147145749.1">
    <property type="nucleotide sequence ID" value="NZ_BKAJ01000005.1"/>
</dbReference>
<keyword evidence="3" id="KW-1185">Reference proteome</keyword>
<gene>
    <name evidence="2" type="ORF">RSO01_04450</name>
</gene>
<protein>
    <submittedName>
        <fullName evidence="2">Uncharacterized protein</fullName>
    </submittedName>
</protein>
<evidence type="ECO:0000313" key="2">
    <source>
        <dbReference type="EMBL" id="GEP53279.1"/>
    </source>
</evidence>
<proteinExistence type="predicted"/>
<feature type="chain" id="PRO_5022195859" evidence="1">
    <location>
        <begin position="20"/>
        <end position="81"/>
    </location>
</feature>
<sequence>MRLFSLLLALTVIASPALADDASPSSAVVLRGSSAPPTPWYEPPLEPTIVVQPVYVPVYYPVVGYWPFVHHHAQPAARRNR</sequence>
<dbReference type="AlphaFoldDB" id="A0A512N2S5"/>
<name>A0A512N2S5_9HYPH</name>
<dbReference type="EMBL" id="BKAJ01000005">
    <property type="protein sequence ID" value="GEP53279.1"/>
    <property type="molecule type" value="Genomic_DNA"/>
</dbReference>
<organism evidence="2 3">
    <name type="scientific">Reyranella soli</name>
    <dbReference type="NCBI Taxonomy" id="1230389"/>
    <lineage>
        <taxon>Bacteria</taxon>
        <taxon>Pseudomonadati</taxon>
        <taxon>Pseudomonadota</taxon>
        <taxon>Alphaproteobacteria</taxon>
        <taxon>Hyphomicrobiales</taxon>
        <taxon>Reyranellaceae</taxon>
        <taxon>Reyranella</taxon>
    </lineage>
</organism>